<evidence type="ECO:0000313" key="20">
    <source>
        <dbReference type="EnsemblMetazoa" id="ADIR003045-PA"/>
    </source>
</evidence>
<keyword evidence="8" id="KW-0156">Chromatin regulator</keyword>
<feature type="compositionally biased region" description="Gly residues" evidence="17">
    <location>
        <begin position="814"/>
        <end position="826"/>
    </location>
</feature>
<dbReference type="InterPro" id="IPR006553">
    <property type="entry name" value="Leu-rich_rpt_Cys-con_subtyp"/>
</dbReference>
<sequence>RERKQKKLYSDDWTLGDDDYEGARGFSVAEKLESPRFAQSGMVREMKGENLSVGFLQQNGFNIPLLFKEKTGLGLQVPTANFTIGDVRTCVGSRRVLDVMDVNTQKNVEMTMKEWEKYYEDPVKKKLLNVISLEFSHTKLENYVQSPAIVRQIDWVDVVWPKQLKESQVESTNLLNDMMYPKVQKYCLMSVKNCYTDFHVDFGGTSVWYHILRGSKVFWLIPPTEKNLQLYEKWVLSGKQSDVFFGDTVEKCARVYLTAGNTFFIPTGWIHAVYTPTDSLVFGGNFLHSFGIVKQLKITQVEDNTKVPQKFRYPFFTEMLWYVLAKYVYTLLGHSHLEGEPGREDELADKPHVHLTHYELFGLKDIVMYLYDLPAQKKNVPELIKDPVALIKDVRTLVERHCKDIPELAVTGVPVLHPDLNVSNNSYIREHYEYYSGDGGGNRTTDNEGAGGARDEEGPAGRDRRRDEDEEEEELDEDDEEVDNRRRVQERERRLQEENKNGGVGAADGHTHSQSTHHHQQHRQIIVEQQQQNHSQNRHNHVQQQQQRREETGGNSASTSPLGSSNGGTTMGPPARYGNHHNGNGDDRNFVSPQPTSGNRLPSSGGGGGARGPYKKHAGAGGGGAGAGAGNSAHSDKRDGGGNGPRRRRTRCKNCEACQRSDCGECSFCLDMVKFGGPGRAKQTCMMRQCLQPMLPVTAQCIHCNLDGWRQAPITAPAQAKLQAQQQEGPSALMECSVCYEISHPDCAQRAAPEAHGIVNDDLPNSWECPTCCKSGKNTDYRPRHFRARQKSSEIRRMSVSSDASSAHNAEMGRIGGGHAGSGGEGSLNNSGDAIITPAPRAPRFQDDMLYDFGSAVIVGGNGGNILFERKPKIKDEDMSSGSENDGSGGVGRNVHSSSTSGTGGTVKVEVKDEPLDHHQQHNHGYPGNHHATSVIKDGRELQREQLASSGVPVKRRKSEEGGAINVSHSGPGAADGHDTKSNHAAAAAATLPRKKSSQRMQLAHQIHSTSTKPMKKPLYPIRPAAVTHAPTMPPSGNYALDATCLLAVFRYLPPETLVTCTTVCKTWSNIAVDPSLWKRMNCAEYKLSPNLLSAIVRRQPEHLIMDWIALGKRQVTWLISRIPGLKNLSLQGTHIQAVLGLHTCMCPPLQVLDLSFIAGLNDFAIREILSPPKDSRPGLADSKSRLRNLKMLKVAGADISDVALRYITQGLPNLTHLDLSSCQRITDAAIAQIGTSPAAIKTLVELDLSCCKLITELSLDHLAKCDALTRLDLSHVPQVSTQAVIKFASTSKNDLQLHDIKLVDKRKTPTLPQQSHDAQ</sequence>
<feature type="domain" description="JmjC" evidence="19">
    <location>
        <begin position="135"/>
        <end position="303"/>
    </location>
</feature>
<evidence type="ECO:0000256" key="14">
    <source>
        <dbReference type="ARBA" id="ARBA00023242"/>
    </source>
</evidence>
<feature type="compositionally biased region" description="Gly residues" evidence="17">
    <location>
        <begin position="619"/>
        <end position="629"/>
    </location>
</feature>
<comment type="cofactor">
    <cofactor evidence="1">
        <name>Fe(2+)</name>
        <dbReference type="ChEBI" id="CHEBI:29033"/>
    </cofactor>
</comment>
<proteinExistence type="inferred from homology"/>
<evidence type="ECO:0000256" key="2">
    <source>
        <dbReference type="ARBA" id="ARBA00004123"/>
    </source>
</evidence>
<dbReference type="Pfam" id="PF13621">
    <property type="entry name" value="Cupin_8"/>
    <property type="match status" value="1"/>
</dbReference>
<dbReference type="Gene3D" id="2.60.120.650">
    <property type="entry name" value="Cupin"/>
    <property type="match status" value="1"/>
</dbReference>
<dbReference type="SMART" id="SM00558">
    <property type="entry name" value="JmjC"/>
    <property type="match status" value="1"/>
</dbReference>
<feature type="region of interest" description="Disordered" evidence="17">
    <location>
        <begin position="945"/>
        <end position="1001"/>
    </location>
</feature>
<dbReference type="FunFam" id="2.60.120.650:FF:000005">
    <property type="entry name" value="lysine-specific demethylase 2A isoform X1"/>
    <property type="match status" value="1"/>
</dbReference>
<dbReference type="GO" id="GO:0005634">
    <property type="term" value="C:nucleus"/>
    <property type="evidence" value="ECO:0007669"/>
    <property type="project" value="UniProtKB-SubCell"/>
</dbReference>
<feature type="compositionally biased region" description="Basic and acidic residues" evidence="17">
    <location>
        <begin position="483"/>
        <end position="500"/>
    </location>
</feature>
<dbReference type="GO" id="GO:0140680">
    <property type="term" value="F:histone H3K36me/H3K36me2 demethylase activity"/>
    <property type="evidence" value="ECO:0007669"/>
    <property type="project" value="UniProtKB-EC"/>
</dbReference>
<dbReference type="Pfam" id="PF25372">
    <property type="entry name" value="DUF7885"/>
    <property type="match status" value="1"/>
</dbReference>
<feature type="region of interest" description="Disordered" evidence="17">
    <location>
        <begin position="871"/>
        <end position="907"/>
    </location>
</feature>
<keyword evidence="9" id="KW-0223">Dioxygenase</keyword>
<feature type="region of interest" description="Disordered" evidence="17">
    <location>
        <begin position="789"/>
        <end position="840"/>
    </location>
</feature>
<keyword evidence="12" id="KW-0805">Transcription regulation</keyword>
<feature type="region of interest" description="Disordered" evidence="17">
    <location>
        <begin position="434"/>
        <end position="649"/>
    </location>
</feature>
<evidence type="ECO:0000256" key="16">
    <source>
        <dbReference type="PROSITE-ProRule" id="PRU00509"/>
    </source>
</evidence>
<dbReference type="InterPro" id="IPR013083">
    <property type="entry name" value="Znf_RING/FYVE/PHD"/>
</dbReference>
<dbReference type="CDD" id="cd15555">
    <property type="entry name" value="PHD_KDM2A_2B"/>
    <property type="match status" value="1"/>
</dbReference>
<keyword evidence="11" id="KW-0408">Iron</keyword>
<dbReference type="InterPro" id="IPR050690">
    <property type="entry name" value="JHDM1_Histone_Demethylase"/>
</dbReference>
<dbReference type="GO" id="GO:0008270">
    <property type="term" value="F:zinc ion binding"/>
    <property type="evidence" value="ECO:0007669"/>
    <property type="project" value="UniProtKB-KW"/>
</dbReference>
<feature type="compositionally biased region" description="Acidic residues" evidence="17">
    <location>
        <begin position="468"/>
        <end position="482"/>
    </location>
</feature>
<dbReference type="VEuPathDB" id="VectorBase:ADIR003045"/>
<comment type="catalytic activity">
    <reaction evidence="15">
        <text>N(6),N(6)-dimethyl-L-lysyl(36)-[histone H3] + 2 2-oxoglutarate + 2 O2 = L-lysyl(36)-[histone H3] + 2 formaldehyde + 2 succinate + 2 CO2</text>
        <dbReference type="Rhea" id="RHEA:42032"/>
        <dbReference type="Rhea" id="RHEA-COMP:9785"/>
        <dbReference type="Rhea" id="RHEA-COMP:9787"/>
        <dbReference type="ChEBI" id="CHEBI:15379"/>
        <dbReference type="ChEBI" id="CHEBI:16526"/>
        <dbReference type="ChEBI" id="CHEBI:16810"/>
        <dbReference type="ChEBI" id="CHEBI:16842"/>
        <dbReference type="ChEBI" id="CHEBI:29969"/>
        <dbReference type="ChEBI" id="CHEBI:30031"/>
        <dbReference type="ChEBI" id="CHEBI:61976"/>
        <dbReference type="EC" id="1.14.11.27"/>
    </reaction>
</comment>
<keyword evidence="13" id="KW-0804">Transcription</keyword>
<keyword evidence="6 16" id="KW-0863">Zinc-finger</keyword>
<evidence type="ECO:0000256" key="3">
    <source>
        <dbReference type="ARBA" id="ARBA00008037"/>
    </source>
</evidence>
<keyword evidence="5" id="KW-0479">Metal-binding</keyword>
<evidence type="ECO:0000256" key="9">
    <source>
        <dbReference type="ARBA" id="ARBA00022964"/>
    </source>
</evidence>
<dbReference type="GO" id="GO:0003677">
    <property type="term" value="F:DNA binding"/>
    <property type="evidence" value="ECO:0007669"/>
    <property type="project" value="InterPro"/>
</dbReference>
<dbReference type="CDD" id="cd21783">
    <property type="entry name" value="CTD_Jhd1-like"/>
    <property type="match status" value="1"/>
</dbReference>
<dbReference type="InterPro" id="IPR019787">
    <property type="entry name" value="Znf_PHD-finger"/>
</dbReference>
<dbReference type="Pfam" id="PF02008">
    <property type="entry name" value="zf-CXXC"/>
    <property type="match status" value="1"/>
</dbReference>
<accession>A0A182N5X4</accession>
<evidence type="ECO:0000256" key="15">
    <source>
        <dbReference type="ARBA" id="ARBA00047915"/>
    </source>
</evidence>
<feature type="compositionally biased region" description="Low complexity" evidence="17">
    <location>
        <begin position="523"/>
        <end position="535"/>
    </location>
</feature>
<reference evidence="20" key="2">
    <citation type="submission" date="2020-05" db="UniProtKB">
        <authorList>
            <consortium name="EnsemblMetazoa"/>
        </authorList>
    </citation>
    <scope>IDENTIFICATION</scope>
    <source>
        <strain evidence="20">WRAIR2</strain>
    </source>
</reference>
<dbReference type="InterPro" id="IPR041667">
    <property type="entry name" value="Cupin_8"/>
</dbReference>
<dbReference type="Gene3D" id="1.20.58.1360">
    <property type="match status" value="1"/>
</dbReference>
<evidence type="ECO:0000259" key="19">
    <source>
        <dbReference type="PROSITE" id="PS51184"/>
    </source>
</evidence>
<evidence type="ECO:0000313" key="21">
    <source>
        <dbReference type="Proteomes" id="UP000075884"/>
    </source>
</evidence>
<feature type="compositionally biased region" description="Polar residues" evidence="17">
    <location>
        <begin position="799"/>
        <end position="808"/>
    </location>
</feature>
<evidence type="ECO:0000259" key="18">
    <source>
        <dbReference type="PROSITE" id="PS51058"/>
    </source>
</evidence>
<evidence type="ECO:0000256" key="17">
    <source>
        <dbReference type="SAM" id="MobiDB-lite"/>
    </source>
</evidence>
<evidence type="ECO:0000256" key="10">
    <source>
        <dbReference type="ARBA" id="ARBA00023002"/>
    </source>
</evidence>
<dbReference type="PROSITE" id="PS51058">
    <property type="entry name" value="ZF_CXXC"/>
    <property type="match status" value="1"/>
</dbReference>
<dbReference type="SUPFAM" id="SSF57802">
    <property type="entry name" value="Rubredoxin-like"/>
    <property type="match status" value="1"/>
</dbReference>
<dbReference type="InterPro" id="IPR003347">
    <property type="entry name" value="JmjC_dom"/>
</dbReference>
<evidence type="ECO:0000256" key="4">
    <source>
        <dbReference type="ARBA" id="ARBA00013246"/>
    </source>
</evidence>
<dbReference type="EC" id="1.14.11.27" evidence="4"/>
<evidence type="ECO:0000256" key="6">
    <source>
        <dbReference type="ARBA" id="ARBA00022771"/>
    </source>
</evidence>
<dbReference type="SUPFAM" id="SSF52047">
    <property type="entry name" value="RNI-like"/>
    <property type="match status" value="1"/>
</dbReference>
<evidence type="ECO:0000256" key="13">
    <source>
        <dbReference type="ARBA" id="ARBA00023163"/>
    </source>
</evidence>
<evidence type="ECO:0000256" key="12">
    <source>
        <dbReference type="ARBA" id="ARBA00023015"/>
    </source>
</evidence>
<dbReference type="Pfam" id="PF12937">
    <property type="entry name" value="F-box-like"/>
    <property type="match status" value="1"/>
</dbReference>
<dbReference type="InterPro" id="IPR002857">
    <property type="entry name" value="Znf_CXXC"/>
</dbReference>
<dbReference type="SMART" id="SM00367">
    <property type="entry name" value="LRR_CC"/>
    <property type="match status" value="5"/>
</dbReference>
<dbReference type="InterPro" id="IPR032675">
    <property type="entry name" value="LRR_dom_sf"/>
</dbReference>
<keyword evidence="7" id="KW-0862">Zinc</keyword>
<feature type="domain" description="CXXC-type" evidence="18">
    <location>
        <begin position="645"/>
        <end position="691"/>
    </location>
</feature>
<dbReference type="Pfam" id="PF16866">
    <property type="entry name" value="PHD_4"/>
    <property type="match status" value="1"/>
</dbReference>
<feature type="compositionally biased region" description="Polar residues" evidence="17">
    <location>
        <begin position="591"/>
        <end position="602"/>
    </location>
</feature>
<dbReference type="Gene3D" id="3.30.40.10">
    <property type="entry name" value="Zinc/RING finger domain, C3HC4 (zinc finger)"/>
    <property type="match status" value="1"/>
</dbReference>
<comment type="similarity">
    <text evidence="3">Belongs to the JHDM1 histone demethylase family.</text>
</comment>
<dbReference type="Gene3D" id="3.80.10.10">
    <property type="entry name" value="Ribonuclease Inhibitor"/>
    <property type="match status" value="1"/>
</dbReference>
<keyword evidence="14" id="KW-0539">Nucleus</keyword>
<evidence type="ECO:0000256" key="8">
    <source>
        <dbReference type="ARBA" id="ARBA00022853"/>
    </source>
</evidence>
<dbReference type="Proteomes" id="UP000075884">
    <property type="component" value="Unassembled WGS sequence"/>
</dbReference>
<dbReference type="PANTHER" id="PTHR23123">
    <property type="entry name" value="PHD/F-BOX CONTAINING PROTEIN"/>
    <property type="match status" value="1"/>
</dbReference>
<reference evidence="21" key="1">
    <citation type="submission" date="2013-03" db="EMBL/GenBank/DDBJ databases">
        <title>The Genome Sequence of Anopheles dirus WRAIR2.</title>
        <authorList>
            <consortium name="The Broad Institute Genomics Platform"/>
            <person name="Neafsey D.E."/>
            <person name="Walton C."/>
            <person name="Walker B."/>
            <person name="Young S.K."/>
            <person name="Zeng Q."/>
            <person name="Gargeya S."/>
            <person name="Fitzgerald M."/>
            <person name="Haas B."/>
            <person name="Abouelleil A."/>
            <person name="Allen A.W."/>
            <person name="Alvarado L."/>
            <person name="Arachchi H.M."/>
            <person name="Berlin A.M."/>
            <person name="Chapman S.B."/>
            <person name="Gainer-Dewar J."/>
            <person name="Goldberg J."/>
            <person name="Griggs A."/>
            <person name="Gujja S."/>
            <person name="Hansen M."/>
            <person name="Howarth C."/>
            <person name="Imamovic A."/>
            <person name="Ireland A."/>
            <person name="Larimer J."/>
            <person name="McCowan C."/>
            <person name="Murphy C."/>
            <person name="Pearson M."/>
            <person name="Poon T.W."/>
            <person name="Priest M."/>
            <person name="Roberts A."/>
            <person name="Saif S."/>
            <person name="Shea T."/>
            <person name="Sisk P."/>
            <person name="Sykes S."/>
            <person name="Wortman J."/>
            <person name="Nusbaum C."/>
            <person name="Birren B."/>
        </authorList>
    </citation>
    <scope>NUCLEOTIDE SEQUENCE [LARGE SCALE GENOMIC DNA]</scope>
    <source>
        <strain evidence="21">WRAIR2</strain>
    </source>
</reference>
<keyword evidence="21" id="KW-1185">Reference proteome</keyword>
<organism evidence="20 21">
    <name type="scientific">Anopheles dirus</name>
    <dbReference type="NCBI Taxonomy" id="7168"/>
    <lineage>
        <taxon>Eukaryota</taxon>
        <taxon>Metazoa</taxon>
        <taxon>Ecdysozoa</taxon>
        <taxon>Arthropoda</taxon>
        <taxon>Hexapoda</taxon>
        <taxon>Insecta</taxon>
        <taxon>Pterygota</taxon>
        <taxon>Neoptera</taxon>
        <taxon>Endopterygota</taxon>
        <taxon>Diptera</taxon>
        <taxon>Nematocera</taxon>
        <taxon>Culicoidea</taxon>
        <taxon>Culicidae</taxon>
        <taxon>Anophelinae</taxon>
        <taxon>Anopheles</taxon>
    </lineage>
</organism>
<evidence type="ECO:0000256" key="11">
    <source>
        <dbReference type="ARBA" id="ARBA00023004"/>
    </source>
</evidence>
<dbReference type="SUPFAM" id="SSF51197">
    <property type="entry name" value="Clavaminate synthase-like"/>
    <property type="match status" value="1"/>
</dbReference>
<evidence type="ECO:0000256" key="5">
    <source>
        <dbReference type="ARBA" id="ARBA00022723"/>
    </source>
</evidence>
<evidence type="ECO:0000256" key="7">
    <source>
        <dbReference type="ARBA" id="ARBA00022833"/>
    </source>
</evidence>
<dbReference type="PROSITE" id="PS51184">
    <property type="entry name" value="JMJC"/>
    <property type="match status" value="1"/>
</dbReference>
<evidence type="ECO:0000256" key="1">
    <source>
        <dbReference type="ARBA" id="ARBA00001954"/>
    </source>
</evidence>
<comment type="subcellular location">
    <subcellularLocation>
        <location evidence="2">Nucleus</location>
    </subcellularLocation>
</comment>
<dbReference type="InterPro" id="IPR057207">
    <property type="entry name" value="FBXL15_LRR"/>
</dbReference>
<feature type="compositionally biased region" description="Basic and acidic residues" evidence="17">
    <location>
        <begin position="453"/>
        <end position="467"/>
    </location>
</feature>
<name>A0A182N5X4_9DIPT</name>
<feature type="compositionally biased region" description="Polar residues" evidence="17">
    <location>
        <begin position="553"/>
        <end position="564"/>
    </location>
</feature>
<dbReference type="InterPro" id="IPR001810">
    <property type="entry name" value="F-box_dom"/>
</dbReference>
<keyword evidence="10" id="KW-0560">Oxidoreductase</keyword>
<dbReference type="STRING" id="7168.A0A182N5X4"/>
<protein>
    <recommendedName>
        <fullName evidence="4">[histone H3]-dimethyl-L-lysine(36) demethylase</fullName>
        <ecNumber evidence="4">1.14.11.27</ecNumber>
    </recommendedName>
</protein>
<dbReference type="EnsemblMetazoa" id="ADIR003045-RA">
    <property type="protein sequence ID" value="ADIR003045-PA"/>
    <property type="gene ID" value="ADIR003045"/>
</dbReference>